<keyword evidence="2" id="KW-1185">Reference proteome</keyword>
<name>A0ABY4SGL7_AQUTE</name>
<sequence length="125" mass="12950">MNKQHTQGPWEIDPEDLEADPDSVFSIGIWAAGSDGRVMVAHVSAFGLHSETRDGIEYICPEAPEQSQLDLALANAHLIKASPDLLAAARCAIAALTQAATFPADVKLAVSALTAAVTRATGGAA</sequence>
<protein>
    <submittedName>
        <fullName evidence="1">Uncharacterized protein</fullName>
    </submittedName>
</protein>
<accession>A0ABY4SGL7</accession>
<organism evidence="1 2">
    <name type="scientific">Aquincola tertiaricarbonis</name>
    <dbReference type="NCBI Taxonomy" id="391953"/>
    <lineage>
        <taxon>Bacteria</taxon>
        <taxon>Pseudomonadati</taxon>
        <taxon>Pseudomonadota</taxon>
        <taxon>Betaproteobacteria</taxon>
        <taxon>Burkholderiales</taxon>
        <taxon>Sphaerotilaceae</taxon>
        <taxon>Aquincola</taxon>
    </lineage>
</organism>
<gene>
    <name evidence="1" type="ORF">MW290_18890</name>
</gene>
<evidence type="ECO:0000313" key="2">
    <source>
        <dbReference type="Proteomes" id="UP001056201"/>
    </source>
</evidence>
<dbReference type="Proteomes" id="UP001056201">
    <property type="component" value="Chromosome 2"/>
</dbReference>
<dbReference type="EMBL" id="CP097636">
    <property type="protein sequence ID" value="URI11037.1"/>
    <property type="molecule type" value="Genomic_DNA"/>
</dbReference>
<evidence type="ECO:0000313" key="1">
    <source>
        <dbReference type="EMBL" id="URI11037.1"/>
    </source>
</evidence>
<reference evidence="1" key="1">
    <citation type="submission" date="2022-05" db="EMBL/GenBank/DDBJ databases">
        <title>An RpoN-dependent PEP-CTERM gene is involved in floc formation of an Aquincola tertiaricarbonis strain.</title>
        <authorList>
            <person name="Qiu D."/>
            <person name="Xia M."/>
        </authorList>
    </citation>
    <scope>NUCLEOTIDE SEQUENCE</scope>
    <source>
        <strain evidence="1">RN12</strain>
    </source>
</reference>
<dbReference type="RefSeq" id="WP_250199235.1">
    <property type="nucleotide sequence ID" value="NZ_CP097636.1"/>
</dbReference>
<proteinExistence type="predicted"/>